<evidence type="ECO:0000259" key="1">
    <source>
        <dbReference type="Pfam" id="PF07238"/>
    </source>
</evidence>
<dbReference type="InterPro" id="IPR009875">
    <property type="entry name" value="PilZ_domain"/>
</dbReference>
<dbReference type="OrthoDB" id="7210926at2"/>
<evidence type="ECO:0000313" key="3">
    <source>
        <dbReference type="Proteomes" id="UP000053176"/>
    </source>
</evidence>
<name>A0A101KVN9_RHILI</name>
<dbReference type="GO" id="GO:0035438">
    <property type="term" value="F:cyclic-di-GMP binding"/>
    <property type="evidence" value="ECO:0007669"/>
    <property type="project" value="InterPro"/>
</dbReference>
<sequence>MATFPHTERRLHSREFVLKEATIVTADARIRCSIRNQHERGAELRVGAQIEIPDRFTLIVPDDDAVYRAVVRWRRNERVGVQVYSNSMKG</sequence>
<reference evidence="2 3" key="1">
    <citation type="submission" date="2015-12" db="EMBL/GenBank/DDBJ databases">
        <title>Draft genome sequence of Mesorhizobium sp. UFLA 01-765, a multitolerant efficient symbiont and plant-growth promoting strain isolated from Zn-mining soil using Leucaena leucocephala as a trap plant.</title>
        <authorList>
            <person name="Rangel W.M."/>
            <person name="Thijs S."/>
            <person name="Longatti S.M."/>
            <person name="Moreira F.M."/>
            <person name="Weyens N."/>
            <person name="Vangronsveld J."/>
            <person name="Van Hamme J.D."/>
            <person name="Bottos E.M."/>
            <person name="Rineau F."/>
        </authorList>
    </citation>
    <scope>NUCLEOTIDE SEQUENCE [LARGE SCALE GENOMIC DNA]</scope>
    <source>
        <strain evidence="2 3">UFLA 01-765</strain>
    </source>
</reference>
<dbReference type="AlphaFoldDB" id="A0A101KVN9"/>
<comment type="caution">
    <text evidence="2">The sequence shown here is derived from an EMBL/GenBank/DDBJ whole genome shotgun (WGS) entry which is preliminary data.</text>
</comment>
<proteinExistence type="predicted"/>
<protein>
    <recommendedName>
        <fullName evidence="1">PilZ domain-containing protein</fullName>
    </recommendedName>
</protein>
<dbReference type="SUPFAM" id="SSF141371">
    <property type="entry name" value="PilZ domain-like"/>
    <property type="match status" value="1"/>
</dbReference>
<evidence type="ECO:0000313" key="2">
    <source>
        <dbReference type="EMBL" id="KUM27799.1"/>
    </source>
</evidence>
<accession>A0A101KVN9</accession>
<gene>
    <name evidence="2" type="ORF">AU467_15565</name>
</gene>
<feature type="domain" description="PilZ" evidence="1">
    <location>
        <begin position="8"/>
        <end position="85"/>
    </location>
</feature>
<dbReference type="EMBL" id="LPWA01000068">
    <property type="protein sequence ID" value="KUM27799.1"/>
    <property type="molecule type" value="Genomic_DNA"/>
</dbReference>
<dbReference type="Pfam" id="PF07238">
    <property type="entry name" value="PilZ"/>
    <property type="match status" value="1"/>
</dbReference>
<organism evidence="2 3">
    <name type="scientific">Rhizobium loti</name>
    <name type="common">Mesorhizobium loti</name>
    <dbReference type="NCBI Taxonomy" id="381"/>
    <lineage>
        <taxon>Bacteria</taxon>
        <taxon>Pseudomonadati</taxon>
        <taxon>Pseudomonadota</taxon>
        <taxon>Alphaproteobacteria</taxon>
        <taxon>Hyphomicrobiales</taxon>
        <taxon>Phyllobacteriaceae</taxon>
        <taxon>Mesorhizobium</taxon>
    </lineage>
</organism>
<dbReference type="Proteomes" id="UP000053176">
    <property type="component" value="Unassembled WGS sequence"/>
</dbReference>